<protein>
    <submittedName>
        <fullName evidence="2">Uncharacterized protein</fullName>
    </submittedName>
</protein>
<dbReference type="Gramene" id="evm.model.07.1384">
    <property type="protein sequence ID" value="cds.evm.model.07.1384"/>
    <property type="gene ID" value="evm.TU.07.1384"/>
</dbReference>
<keyword evidence="3" id="KW-1185">Reference proteome</keyword>
<evidence type="ECO:0000256" key="1">
    <source>
        <dbReference type="SAM" id="MobiDB-lite"/>
    </source>
</evidence>
<name>A0A803Q2F1_CANSA</name>
<sequence length="134" mass="14398">MTLFFLLCQSVDRYIMFAPKKFSPSEVVWCQTLAWGDQGSPLTHLRPTEAGPTQSSPPGPIQNAYRGVHLPQEGGWECLGTAHGDLGVLLQCRCFYAGSLCKAASHWGALVGEKGHRGGWRTSEGAGVGQGIEP</sequence>
<reference evidence="2" key="2">
    <citation type="submission" date="2021-03" db="UniProtKB">
        <authorList>
            <consortium name="EnsemblPlants"/>
        </authorList>
    </citation>
    <scope>IDENTIFICATION</scope>
</reference>
<reference evidence="2" key="1">
    <citation type="submission" date="2018-11" db="EMBL/GenBank/DDBJ databases">
        <authorList>
            <person name="Grassa J C."/>
        </authorList>
    </citation>
    <scope>NUCLEOTIDE SEQUENCE [LARGE SCALE GENOMIC DNA]</scope>
</reference>
<proteinExistence type="predicted"/>
<feature type="region of interest" description="Disordered" evidence="1">
    <location>
        <begin position="41"/>
        <end position="61"/>
    </location>
</feature>
<organism evidence="2 3">
    <name type="scientific">Cannabis sativa</name>
    <name type="common">Hemp</name>
    <name type="synonym">Marijuana</name>
    <dbReference type="NCBI Taxonomy" id="3483"/>
    <lineage>
        <taxon>Eukaryota</taxon>
        <taxon>Viridiplantae</taxon>
        <taxon>Streptophyta</taxon>
        <taxon>Embryophyta</taxon>
        <taxon>Tracheophyta</taxon>
        <taxon>Spermatophyta</taxon>
        <taxon>Magnoliopsida</taxon>
        <taxon>eudicotyledons</taxon>
        <taxon>Gunneridae</taxon>
        <taxon>Pentapetalae</taxon>
        <taxon>rosids</taxon>
        <taxon>fabids</taxon>
        <taxon>Rosales</taxon>
        <taxon>Cannabaceae</taxon>
        <taxon>Cannabis</taxon>
    </lineage>
</organism>
<dbReference type="EnsemblPlants" id="evm.model.07.1384">
    <property type="protein sequence ID" value="cds.evm.model.07.1384"/>
    <property type="gene ID" value="evm.TU.07.1384"/>
</dbReference>
<dbReference type="EMBL" id="UZAU01000664">
    <property type="status" value="NOT_ANNOTATED_CDS"/>
    <property type="molecule type" value="Genomic_DNA"/>
</dbReference>
<dbReference type="AlphaFoldDB" id="A0A803Q2F1"/>
<accession>A0A803Q2F1</accession>
<evidence type="ECO:0000313" key="3">
    <source>
        <dbReference type="Proteomes" id="UP000596661"/>
    </source>
</evidence>
<dbReference type="Proteomes" id="UP000596661">
    <property type="component" value="Chromosome 7"/>
</dbReference>
<evidence type="ECO:0000313" key="2">
    <source>
        <dbReference type="EnsemblPlants" id="cds.evm.model.07.1384"/>
    </source>
</evidence>